<dbReference type="PANTHER" id="PTHR43163">
    <property type="entry name" value="DIPEPTIDE TRANSPORT SYSTEM PERMEASE PROTEIN DPPB-RELATED"/>
    <property type="match status" value="1"/>
</dbReference>
<dbReference type="InterPro" id="IPR000515">
    <property type="entry name" value="MetI-like"/>
</dbReference>
<evidence type="ECO:0000259" key="8">
    <source>
        <dbReference type="PROSITE" id="PS50928"/>
    </source>
</evidence>
<feature type="domain" description="ABC transmembrane type-1" evidence="8">
    <location>
        <begin position="97"/>
        <end position="298"/>
    </location>
</feature>
<evidence type="ECO:0000313" key="9">
    <source>
        <dbReference type="EMBL" id="GAA1538653.1"/>
    </source>
</evidence>
<feature type="transmembrane region" description="Helical" evidence="7">
    <location>
        <begin position="279"/>
        <end position="305"/>
    </location>
</feature>
<feature type="transmembrane region" description="Helical" evidence="7">
    <location>
        <begin position="176"/>
        <end position="195"/>
    </location>
</feature>
<comment type="subcellular location">
    <subcellularLocation>
        <location evidence="1 7">Cell membrane</location>
        <topology evidence="1 7">Multi-pass membrane protein</topology>
    </subcellularLocation>
</comment>
<evidence type="ECO:0000256" key="4">
    <source>
        <dbReference type="ARBA" id="ARBA00022692"/>
    </source>
</evidence>
<dbReference type="PANTHER" id="PTHR43163:SF6">
    <property type="entry name" value="DIPEPTIDE TRANSPORT SYSTEM PERMEASE PROTEIN DPPB-RELATED"/>
    <property type="match status" value="1"/>
</dbReference>
<gene>
    <name evidence="9" type="ORF">GCM10009788_46590</name>
</gene>
<organism evidence="9 10">
    <name type="scientific">Nocardioides humi</name>
    <dbReference type="NCBI Taxonomy" id="449461"/>
    <lineage>
        <taxon>Bacteria</taxon>
        <taxon>Bacillati</taxon>
        <taxon>Actinomycetota</taxon>
        <taxon>Actinomycetes</taxon>
        <taxon>Propionibacteriales</taxon>
        <taxon>Nocardioidaceae</taxon>
        <taxon>Nocardioides</taxon>
    </lineage>
</organism>
<dbReference type="PROSITE" id="PS50928">
    <property type="entry name" value="ABC_TM1"/>
    <property type="match status" value="1"/>
</dbReference>
<evidence type="ECO:0000256" key="2">
    <source>
        <dbReference type="ARBA" id="ARBA00022448"/>
    </source>
</evidence>
<feature type="transmembrane region" description="Helical" evidence="7">
    <location>
        <begin position="101"/>
        <end position="121"/>
    </location>
</feature>
<keyword evidence="4 7" id="KW-0812">Transmembrane</keyword>
<evidence type="ECO:0000313" key="10">
    <source>
        <dbReference type="Proteomes" id="UP001500842"/>
    </source>
</evidence>
<dbReference type="Pfam" id="PF00528">
    <property type="entry name" value="BPD_transp_1"/>
    <property type="match status" value="1"/>
</dbReference>
<keyword evidence="5 7" id="KW-1133">Transmembrane helix</keyword>
<keyword evidence="3" id="KW-1003">Cell membrane</keyword>
<keyword evidence="10" id="KW-1185">Reference proteome</keyword>
<comment type="similarity">
    <text evidence="7">Belongs to the binding-protein-dependent transport system permease family.</text>
</comment>
<comment type="caution">
    <text evidence="9">The sequence shown here is derived from an EMBL/GenBank/DDBJ whole genome shotgun (WGS) entry which is preliminary data.</text>
</comment>
<dbReference type="Pfam" id="PF19300">
    <property type="entry name" value="BPD_transp_1_N"/>
    <property type="match status" value="1"/>
</dbReference>
<feature type="transmembrane region" description="Helical" evidence="7">
    <location>
        <begin position="233"/>
        <end position="259"/>
    </location>
</feature>
<name>A0ABN2BD75_9ACTN</name>
<evidence type="ECO:0000256" key="5">
    <source>
        <dbReference type="ARBA" id="ARBA00022989"/>
    </source>
</evidence>
<keyword evidence="6 7" id="KW-0472">Membrane</keyword>
<feature type="transmembrane region" description="Helical" evidence="7">
    <location>
        <begin position="133"/>
        <end position="156"/>
    </location>
</feature>
<dbReference type="CDD" id="cd06261">
    <property type="entry name" value="TM_PBP2"/>
    <property type="match status" value="1"/>
</dbReference>
<dbReference type="Gene3D" id="1.10.3720.10">
    <property type="entry name" value="MetI-like"/>
    <property type="match status" value="1"/>
</dbReference>
<keyword evidence="2 7" id="KW-0813">Transport</keyword>
<sequence length="313" mass="32879">MSIVIVLVRRLTGALLTMVASSFAVFGAMYLAPGDITDVLIGGDASPEAIAAARAEYHLDDPFVVQYWHWLERVLHGDLGVSPIFQVPVVDLIGPRLVNSLWLVGLATLIVVVGGIVLGTLVGLRPNRLGRAILGLAAAGVAVPPFVAGVLLLALFSVQLGWFPTLGGGEGVLDRLYHLALPALALATPIVAYVINVTAAEVATEAEREHVETARSRGIPNRIVTRRHIVRNALIPVTTATGLAAASMIAGGAVIEVAFGINGVGSYLVQAVHQRDIVVVQGIALLLVLSFVLVSMLIDVLYAVIDPRAVART</sequence>
<accession>A0ABN2BD75</accession>
<dbReference type="InterPro" id="IPR045621">
    <property type="entry name" value="BPD_transp_1_N"/>
</dbReference>
<reference evidence="9 10" key="1">
    <citation type="journal article" date="2019" name="Int. J. Syst. Evol. Microbiol.">
        <title>The Global Catalogue of Microorganisms (GCM) 10K type strain sequencing project: providing services to taxonomists for standard genome sequencing and annotation.</title>
        <authorList>
            <consortium name="The Broad Institute Genomics Platform"/>
            <consortium name="The Broad Institute Genome Sequencing Center for Infectious Disease"/>
            <person name="Wu L."/>
            <person name="Ma J."/>
        </authorList>
    </citation>
    <scope>NUCLEOTIDE SEQUENCE [LARGE SCALE GENOMIC DNA]</scope>
    <source>
        <strain evidence="9 10">JCM 14942</strain>
    </source>
</reference>
<dbReference type="EMBL" id="BAAAOR010000034">
    <property type="protein sequence ID" value="GAA1538653.1"/>
    <property type="molecule type" value="Genomic_DNA"/>
</dbReference>
<evidence type="ECO:0000256" key="6">
    <source>
        <dbReference type="ARBA" id="ARBA00023136"/>
    </source>
</evidence>
<evidence type="ECO:0000256" key="3">
    <source>
        <dbReference type="ARBA" id="ARBA00022475"/>
    </source>
</evidence>
<proteinExistence type="inferred from homology"/>
<protein>
    <submittedName>
        <fullName evidence="9">ABC transporter permease</fullName>
    </submittedName>
</protein>
<dbReference type="SUPFAM" id="SSF161098">
    <property type="entry name" value="MetI-like"/>
    <property type="match status" value="1"/>
</dbReference>
<dbReference type="InterPro" id="IPR035906">
    <property type="entry name" value="MetI-like_sf"/>
</dbReference>
<evidence type="ECO:0000256" key="7">
    <source>
        <dbReference type="RuleBase" id="RU363032"/>
    </source>
</evidence>
<dbReference type="RefSeq" id="WP_344113571.1">
    <property type="nucleotide sequence ID" value="NZ_BAAAOR010000034.1"/>
</dbReference>
<feature type="transmembrane region" description="Helical" evidence="7">
    <location>
        <begin position="12"/>
        <end position="32"/>
    </location>
</feature>
<evidence type="ECO:0000256" key="1">
    <source>
        <dbReference type="ARBA" id="ARBA00004651"/>
    </source>
</evidence>
<dbReference type="Proteomes" id="UP001500842">
    <property type="component" value="Unassembled WGS sequence"/>
</dbReference>